<dbReference type="SUPFAM" id="SSF52540">
    <property type="entry name" value="P-loop containing nucleoside triphosphate hydrolases"/>
    <property type="match status" value="1"/>
</dbReference>
<keyword evidence="5 7" id="KW-0808">Transferase</keyword>
<gene>
    <name evidence="5 7" type="primary">coaE</name>
    <name evidence="7" type="ORF">KDM92_11345</name>
</gene>
<dbReference type="InterPro" id="IPR027417">
    <property type="entry name" value="P-loop_NTPase"/>
</dbReference>
<dbReference type="AlphaFoldDB" id="A0A941DEC4"/>
<keyword evidence="5 7" id="KW-0418">Kinase</keyword>
<evidence type="ECO:0000313" key="7">
    <source>
        <dbReference type="EMBL" id="MBR7747179.1"/>
    </source>
</evidence>
<dbReference type="GO" id="GO:0015937">
    <property type="term" value="P:coenzyme A biosynthetic process"/>
    <property type="evidence" value="ECO:0007669"/>
    <property type="project" value="UniProtKB-UniRule"/>
</dbReference>
<accession>A0A941DEC4</accession>
<dbReference type="GO" id="GO:0005524">
    <property type="term" value="F:ATP binding"/>
    <property type="evidence" value="ECO:0007669"/>
    <property type="project" value="UniProtKB-UniRule"/>
</dbReference>
<dbReference type="EMBL" id="JAGSPM010000006">
    <property type="protein sequence ID" value="MBR7747179.1"/>
    <property type="molecule type" value="Genomic_DNA"/>
</dbReference>
<evidence type="ECO:0000256" key="1">
    <source>
        <dbReference type="ARBA" id="ARBA00009018"/>
    </source>
</evidence>
<dbReference type="PROSITE" id="PS51219">
    <property type="entry name" value="DPCK"/>
    <property type="match status" value="1"/>
</dbReference>
<name>A0A941DEC4_9BURK</name>
<keyword evidence="2 5" id="KW-0547">Nucleotide-binding</keyword>
<dbReference type="RefSeq" id="WP_212684507.1">
    <property type="nucleotide sequence ID" value="NZ_JAGSPM010000006.1"/>
</dbReference>
<sequence length="213" mass="23854">MSTTSLIASNNVDFFSVGLTGGIGSGKTTVANFFAELGVSIIDTDIIAHNLTLPGGEAIPAIQKEFGDDFISEDGAMNRQKMREFVFDNPAAKQRLEHILHPQIRTACEEAARQVQGSYVMFVVPLLIESGTWAQRVTKIAVVDCQEETQISRVMQRNHFNREQVLAIMRAQATREQRLQHADDVINSEQNFSSLKQQVEQLHQKYLKFCELG</sequence>
<feature type="binding site" evidence="5">
    <location>
        <begin position="24"/>
        <end position="29"/>
    </location>
    <ligand>
        <name>ATP</name>
        <dbReference type="ChEBI" id="CHEBI:30616"/>
    </ligand>
</feature>
<comment type="catalytic activity">
    <reaction evidence="5">
        <text>3'-dephospho-CoA + ATP = ADP + CoA + H(+)</text>
        <dbReference type="Rhea" id="RHEA:18245"/>
        <dbReference type="ChEBI" id="CHEBI:15378"/>
        <dbReference type="ChEBI" id="CHEBI:30616"/>
        <dbReference type="ChEBI" id="CHEBI:57287"/>
        <dbReference type="ChEBI" id="CHEBI:57328"/>
        <dbReference type="ChEBI" id="CHEBI:456216"/>
        <dbReference type="EC" id="2.7.1.24"/>
    </reaction>
</comment>
<dbReference type="Gene3D" id="3.40.50.300">
    <property type="entry name" value="P-loop containing nucleotide triphosphate hydrolases"/>
    <property type="match status" value="1"/>
</dbReference>
<dbReference type="HAMAP" id="MF_00376">
    <property type="entry name" value="Dephospho_CoA_kinase"/>
    <property type="match status" value="1"/>
</dbReference>
<evidence type="ECO:0000256" key="5">
    <source>
        <dbReference type="HAMAP-Rule" id="MF_00376"/>
    </source>
</evidence>
<keyword evidence="5" id="KW-0963">Cytoplasm</keyword>
<dbReference type="GO" id="GO:0004140">
    <property type="term" value="F:dephospho-CoA kinase activity"/>
    <property type="evidence" value="ECO:0007669"/>
    <property type="project" value="UniProtKB-UniRule"/>
</dbReference>
<reference evidence="7 8" key="1">
    <citation type="submission" date="2021-04" db="EMBL/GenBank/DDBJ databases">
        <title>novel species isolated from subtropical streams in China.</title>
        <authorList>
            <person name="Lu H."/>
        </authorList>
    </citation>
    <scope>NUCLEOTIDE SEQUENCE [LARGE SCALE GENOMIC DNA]</scope>
    <source>
        <strain evidence="7 8">BYS107W</strain>
    </source>
</reference>
<dbReference type="InterPro" id="IPR001977">
    <property type="entry name" value="Depp_CoAkinase"/>
</dbReference>
<comment type="subcellular location">
    <subcellularLocation>
        <location evidence="5">Cytoplasm</location>
    </subcellularLocation>
</comment>
<comment type="caution">
    <text evidence="7">The sequence shown here is derived from an EMBL/GenBank/DDBJ whole genome shotgun (WGS) entry which is preliminary data.</text>
</comment>
<organism evidence="7 8">
    <name type="scientific">Undibacterium baiyunense</name>
    <dbReference type="NCBI Taxonomy" id="2828731"/>
    <lineage>
        <taxon>Bacteria</taxon>
        <taxon>Pseudomonadati</taxon>
        <taxon>Pseudomonadota</taxon>
        <taxon>Betaproteobacteria</taxon>
        <taxon>Burkholderiales</taxon>
        <taxon>Oxalobacteraceae</taxon>
        <taxon>Undibacterium</taxon>
    </lineage>
</organism>
<dbReference type="EC" id="2.7.1.24" evidence="5 6"/>
<proteinExistence type="inferred from homology"/>
<evidence type="ECO:0000256" key="3">
    <source>
        <dbReference type="ARBA" id="ARBA00022840"/>
    </source>
</evidence>
<protein>
    <recommendedName>
        <fullName evidence="5 6">Dephospho-CoA kinase</fullName>
        <ecNumber evidence="5 6">2.7.1.24</ecNumber>
    </recommendedName>
    <alternativeName>
        <fullName evidence="5">Dephosphocoenzyme A kinase</fullName>
    </alternativeName>
</protein>
<dbReference type="NCBIfam" id="TIGR00152">
    <property type="entry name" value="dephospho-CoA kinase"/>
    <property type="match status" value="1"/>
</dbReference>
<keyword evidence="4 5" id="KW-0173">Coenzyme A biosynthesis</keyword>
<evidence type="ECO:0000256" key="6">
    <source>
        <dbReference type="NCBIfam" id="TIGR00152"/>
    </source>
</evidence>
<dbReference type="Proteomes" id="UP000680158">
    <property type="component" value="Unassembled WGS sequence"/>
</dbReference>
<keyword evidence="3 5" id="KW-0067">ATP-binding</keyword>
<comment type="similarity">
    <text evidence="1 5">Belongs to the CoaE family.</text>
</comment>
<dbReference type="PANTHER" id="PTHR10695:SF46">
    <property type="entry name" value="BIFUNCTIONAL COENZYME A SYNTHASE-RELATED"/>
    <property type="match status" value="1"/>
</dbReference>
<dbReference type="GO" id="GO:0005737">
    <property type="term" value="C:cytoplasm"/>
    <property type="evidence" value="ECO:0007669"/>
    <property type="project" value="UniProtKB-SubCell"/>
</dbReference>
<dbReference type="CDD" id="cd02022">
    <property type="entry name" value="DPCK"/>
    <property type="match status" value="1"/>
</dbReference>
<comment type="pathway">
    <text evidence="5">Cofactor biosynthesis; coenzyme A biosynthesis; CoA from (R)-pantothenate: step 5/5.</text>
</comment>
<keyword evidence="8" id="KW-1185">Reference proteome</keyword>
<comment type="function">
    <text evidence="5">Catalyzes the phosphorylation of the 3'-hydroxyl group of dephosphocoenzyme A to form coenzyme A.</text>
</comment>
<dbReference type="Pfam" id="PF01121">
    <property type="entry name" value="CoaE"/>
    <property type="match status" value="1"/>
</dbReference>
<evidence type="ECO:0000256" key="4">
    <source>
        <dbReference type="ARBA" id="ARBA00022993"/>
    </source>
</evidence>
<evidence type="ECO:0000313" key="8">
    <source>
        <dbReference type="Proteomes" id="UP000680158"/>
    </source>
</evidence>
<dbReference type="PANTHER" id="PTHR10695">
    <property type="entry name" value="DEPHOSPHO-COA KINASE-RELATED"/>
    <property type="match status" value="1"/>
</dbReference>
<evidence type="ECO:0000256" key="2">
    <source>
        <dbReference type="ARBA" id="ARBA00022741"/>
    </source>
</evidence>